<sequence length="278" mass="31576">MMLDLKTEYKHCCEQVKAYEPSEAKEIVFMVFNELLGVSKNDLITSKSIPEEYLSGIVDIIKRINNFEPIQYVLGKTWFYEHSFFVNENVLIPRPETEELVQKAISLSPKTVLDLGTGSGCIAISTALGLNNAEVFAIDISENALEIAKRNNVNLKANVNIQKADILNFESPFGEQKFELIVSNPPYVKENEMPEMRSNVLNFEPHLALFVSNDDPLVFYKKIAEIGQTYLQDEGHVLVEINSYLGQETCEVFTNAGYSKVELIQDFFEKDRMVLAKK</sequence>
<keyword evidence="1 6" id="KW-0489">Methyltransferase</keyword>
<dbReference type="InterPro" id="IPR002052">
    <property type="entry name" value="DNA_methylase_N6_adenine_CS"/>
</dbReference>
<dbReference type="InterPro" id="IPR004556">
    <property type="entry name" value="HemK-like"/>
</dbReference>
<dbReference type="RefSeq" id="WP_255037158.1">
    <property type="nucleotide sequence ID" value="NZ_RJUF01000026.1"/>
</dbReference>
<feature type="domain" description="Methyltransferase" evidence="5">
    <location>
        <begin position="110"/>
        <end position="199"/>
    </location>
</feature>
<dbReference type="Pfam" id="PF13847">
    <property type="entry name" value="Methyltransf_31"/>
    <property type="match status" value="1"/>
</dbReference>
<dbReference type="CDD" id="cd02440">
    <property type="entry name" value="AdoMet_MTases"/>
    <property type="match status" value="1"/>
</dbReference>
<dbReference type="GO" id="GO:0003676">
    <property type="term" value="F:nucleic acid binding"/>
    <property type="evidence" value="ECO:0007669"/>
    <property type="project" value="InterPro"/>
</dbReference>
<dbReference type="Gene3D" id="3.40.50.150">
    <property type="entry name" value="Vaccinia Virus protein VP39"/>
    <property type="match status" value="1"/>
</dbReference>
<dbReference type="InterPro" id="IPR025714">
    <property type="entry name" value="Methyltranfer_dom"/>
</dbReference>
<dbReference type="PROSITE" id="PS00092">
    <property type="entry name" value="N6_MTASE"/>
    <property type="match status" value="1"/>
</dbReference>
<evidence type="ECO:0000256" key="3">
    <source>
        <dbReference type="ARBA" id="ARBA00022691"/>
    </source>
</evidence>
<dbReference type="AlphaFoldDB" id="A0AAE3KWS5"/>
<dbReference type="InterPro" id="IPR019874">
    <property type="entry name" value="RF_methyltr_PrmC"/>
</dbReference>
<dbReference type="GO" id="GO:0102559">
    <property type="term" value="F:peptide chain release factor N(5)-glutamine methyltransferase activity"/>
    <property type="evidence" value="ECO:0007669"/>
    <property type="project" value="UniProtKB-EC"/>
</dbReference>
<accession>A0AAE3KWS5</accession>
<dbReference type="InterPro" id="IPR050320">
    <property type="entry name" value="N5-glutamine_MTase"/>
</dbReference>
<dbReference type="SUPFAM" id="SSF53335">
    <property type="entry name" value="S-adenosyl-L-methionine-dependent methyltransferases"/>
    <property type="match status" value="1"/>
</dbReference>
<gene>
    <name evidence="6" type="primary">prmC</name>
    <name evidence="6" type="ORF">EGI31_10430</name>
</gene>
<keyword evidence="4" id="KW-0175">Coiled coil</keyword>
<evidence type="ECO:0000313" key="6">
    <source>
        <dbReference type="EMBL" id="MCP9763375.1"/>
    </source>
</evidence>
<evidence type="ECO:0000256" key="1">
    <source>
        <dbReference type="ARBA" id="ARBA00022603"/>
    </source>
</evidence>
<evidence type="ECO:0000259" key="5">
    <source>
        <dbReference type="Pfam" id="PF13847"/>
    </source>
</evidence>
<dbReference type="Proteomes" id="UP001204144">
    <property type="component" value="Unassembled WGS sequence"/>
</dbReference>
<organism evidence="6 7">
    <name type="scientific">Lacihabitans soyangensis</name>
    <dbReference type="NCBI Taxonomy" id="869394"/>
    <lineage>
        <taxon>Bacteria</taxon>
        <taxon>Pseudomonadati</taxon>
        <taxon>Bacteroidota</taxon>
        <taxon>Cytophagia</taxon>
        <taxon>Cytophagales</taxon>
        <taxon>Leadbetterellaceae</taxon>
        <taxon>Lacihabitans</taxon>
    </lineage>
</organism>
<feature type="coiled-coil region" evidence="4">
    <location>
        <begin position="138"/>
        <end position="165"/>
    </location>
</feature>
<reference evidence="6 7" key="1">
    <citation type="submission" date="2018-11" db="EMBL/GenBank/DDBJ databases">
        <title>Novel bacteria species description.</title>
        <authorList>
            <person name="Han J.-H."/>
        </authorList>
    </citation>
    <scope>NUCLEOTIDE SEQUENCE [LARGE SCALE GENOMIC DNA]</scope>
    <source>
        <strain evidence="6 7">KCTC23259</strain>
    </source>
</reference>
<name>A0AAE3KWS5_9BACT</name>
<dbReference type="EC" id="2.1.1.297" evidence="6"/>
<comment type="caution">
    <text evidence="6">The sequence shown here is derived from an EMBL/GenBank/DDBJ whole genome shotgun (WGS) entry which is preliminary data.</text>
</comment>
<dbReference type="InterPro" id="IPR029063">
    <property type="entry name" value="SAM-dependent_MTases_sf"/>
</dbReference>
<dbReference type="NCBIfam" id="TIGR00536">
    <property type="entry name" value="hemK_fam"/>
    <property type="match status" value="1"/>
</dbReference>
<evidence type="ECO:0000256" key="4">
    <source>
        <dbReference type="SAM" id="Coils"/>
    </source>
</evidence>
<dbReference type="Gene3D" id="1.10.8.10">
    <property type="entry name" value="DNA helicase RuvA subunit, C-terminal domain"/>
    <property type="match status" value="1"/>
</dbReference>
<evidence type="ECO:0000313" key="7">
    <source>
        <dbReference type="Proteomes" id="UP001204144"/>
    </source>
</evidence>
<dbReference type="NCBIfam" id="TIGR03534">
    <property type="entry name" value="RF_mod_PrmC"/>
    <property type="match status" value="1"/>
</dbReference>
<dbReference type="PANTHER" id="PTHR18895">
    <property type="entry name" value="HEMK METHYLTRANSFERASE"/>
    <property type="match status" value="1"/>
</dbReference>
<keyword evidence="7" id="KW-1185">Reference proteome</keyword>
<keyword evidence="3" id="KW-0949">S-adenosyl-L-methionine</keyword>
<dbReference type="PANTHER" id="PTHR18895:SF74">
    <property type="entry name" value="MTRF1L RELEASE FACTOR GLUTAMINE METHYLTRANSFERASE"/>
    <property type="match status" value="1"/>
</dbReference>
<keyword evidence="2 6" id="KW-0808">Transferase</keyword>
<evidence type="ECO:0000256" key="2">
    <source>
        <dbReference type="ARBA" id="ARBA00022679"/>
    </source>
</evidence>
<protein>
    <submittedName>
        <fullName evidence="6">Peptide chain release factor N(5)-glutamine methyltransferase</fullName>
        <ecNumber evidence="6">2.1.1.297</ecNumber>
    </submittedName>
</protein>
<dbReference type="GO" id="GO:0032259">
    <property type="term" value="P:methylation"/>
    <property type="evidence" value="ECO:0007669"/>
    <property type="project" value="UniProtKB-KW"/>
</dbReference>
<dbReference type="EMBL" id="RJUF01000026">
    <property type="protein sequence ID" value="MCP9763375.1"/>
    <property type="molecule type" value="Genomic_DNA"/>
</dbReference>
<proteinExistence type="predicted"/>